<evidence type="ECO:0000256" key="1">
    <source>
        <dbReference type="ARBA" id="ARBA00007381"/>
    </source>
</evidence>
<dbReference type="SUPFAM" id="SSF53067">
    <property type="entry name" value="Actin-like ATPase domain"/>
    <property type="match status" value="2"/>
</dbReference>
<evidence type="ECO:0000313" key="5">
    <source>
        <dbReference type="Proteomes" id="UP000266721"/>
    </source>
</evidence>
<dbReference type="GO" id="GO:0140662">
    <property type="term" value="F:ATP-dependent protein folding chaperone"/>
    <property type="evidence" value="ECO:0007669"/>
    <property type="project" value="InterPro"/>
</dbReference>
<comment type="similarity">
    <text evidence="1">Belongs to the heat shock protein 70 family.</text>
</comment>
<feature type="non-terminal residue" evidence="4">
    <location>
        <position position="1"/>
    </location>
</feature>
<name>A0A3R5Q7S6_MYTGA</name>
<dbReference type="Proteomes" id="UP000266721">
    <property type="component" value="Unassembled WGS sequence"/>
</dbReference>
<keyword evidence="2" id="KW-0547">Nucleotide-binding</keyword>
<dbReference type="Pfam" id="PF00012">
    <property type="entry name" value="HSP70"/>
    <property type="match status" value="1"/>
</dbReference>
<dbReference type="EMBL" id="KV594970">
    <property type="protein sequence ID" value="OPL21120.1"/>
    <property type="molecule type" value="Genomic_DNA"/>
</dbReference>
<keyword evidence="3" id="KW-0067">ATP-binding</keyword>
<evidence type="ECO:0000313" key="4">
    <source>
        <dbReference type="EMBL" id="OPL21120.1"/>
    </source>
</evidence>
<keyword evidence="5" id="KW-1185">Reference proteome</keyword>
<dbReference type="InterPro" id="IPR043129">
    <property type="entry name" value="ATPase_NBD"/>
</dbReference>
<dbReference type="Gene3D" id="3.30.420.40">
    <property type="match status" value="2"/>
</dbReference>
<protein>
    <submittedName>
        <fullName evidence="4">Uncharacterized protein</fullName>
    </submittedName>
</protein>
<reference evidence="4 5" key="1">
    <citation type="journal article" date="2016" name="PLoS ONE">
        <title>A First Insight into the Genome of the Filter-Feeder Mussel Mytilus galloprovincialis.</title>
        <authorList>
            <person name="Murgarella M."/>
            <person name="Puiu D."/>
            <person name="Novoa B."/>
            <person name="Figueras A."/>
            <person name="Posada D."/>
            <person name="Canchaya C."/>
        </authorList>
    </citation>
    <scope>NUCLEOTIDE SEQUENCE [LARGE SCALE GENOMIC DNA]</scope>
    <source>
        <tissue evidence="4">Muscle</tissue>
    </source>
</reference>
<dbReference type="InterPro" id="IPR013126">
    <property type="entry name" value="Hsp_70_fam"/>
</dbReference>
<proteinExistence type="inferred from homology"/>
<dbReference type="PANTHER" id="PTHR14187">
    <property type="entry name" value="ALPHA KINASE/ELONGATION FACTOR 2 KINASE"/>
    <property type="match status" value="1"/>
</dbReference>
<gene>
    <name evidence="4" type="ORF">AM593_07782</name>
</gene>
<evidence type="ECO:0000256" key="2">
    <source>
        <dbReference type="ARBA" id="ARBA00022741"/>
    </source>
</evidence>
<organism evidence="4 5">
    <name type="scientific">Mytilus galloprovincialis</name>
    <name type="common">Mediterranean mussel</name>
    <dbReference type="NCBI Taxonomy" id="29158"/>
    <lineage>
        <taxon>Eukaryota</taxon>
        <taxon>Metazoa</taxon>
        <taxon>Spiralia</taxon>
        <taxon>Lophotrochozoa</taxon>
        <taxon>Mollusca</taxon>
        <taxon>Bivalvia</taxon>
        <taxon>Autobranchia</taxon>
        <taxon>Pteriomorphia</taxon>
        <taxon>Mytilida</taxon>
        <taxon>Mytiloidea</taxon>
        <taxon>Mytilidae</taxon>
        <taxon>Mytilinae</taxon>
        <taxon>Mytilus</taxon>
    </lineage>
</organism>
<dbReference type="SMR" id="A0A3R5Q7S6"/>
<sequence length="162" mass="17486">MRLEDVTGKSLMAIDVFGQSIKALKDHLLKLLDTEGTGVKPHEIKWVLTVPAIWPDSAKQFMRKGAEKAGIDDKKIFIALEPEAASIHCQYLPTEKLKGAAEGFSMTETGQKYMVIDLGGGTADITVHEKLDGGHLKELCHASGGDCGGTSVDNAFIQMMIS</sequence>
<dbReference type="GO" id="GO:0005524">
    <property type="term" value="F:ATP binding"/>
    <property type="evidence" value="ECO:0007669"/>
    <property type="project" value="UniProtKB-KW"/>
</dbReference>
<evidence type="ECO:0000256" key="3">
    <source>
        <dbReference type="ARBA" id="ARBA00022840"/>
    </source>
</evidence>
<dbReference type="AlphaFoldDB" id="A0A3R5Q7S6"/>
<dbReference type="PANTHER" id="PTHR14187:SF5">
    <property type="entry name" value="HEAT SHOCK 70 KDA PROTEIN 12A"/>
    <property type="match status" value="1"/>
</dbReference>
<accession>A0A3R5Q7S6</accession>